<accession>A0A1T4L1E2</accession>
<gene>
    <name evidence="2" type="ORF">SAMN02745119_00714</name>
</gene>
<feature type="chain" id="PRO_5012549512" description="DUF5666 domain-containing protein" evidence="1">
    <location>
        <begin position="22"/>
        <end position="97"/>
    </location>
</feature>
<dbReference type="OrthoDB" id="9182313at2"/>
<dbReference type="Proteomes" id="UP000190102">
    <property type="component" value="Unassembled WGS sequence"/>
</dbReference>
<protein>
    <recommendedName>
        <fullName evidence="4">DUF5666 domain-containing protein</fullName>
    </recommendedName>
</protein>
<keyword evidence="3" id="KW-1185">Reference proteome</keyword>
<dbReference type="EMBL" id="FUWR01000002">
    <property type="protein sequence ID" value="SJZ48408.1"/>
    <property type="molecule type" value="Genomic_DNA"/>
</dbReference>
<evidence type="ECO:0000313" key="2">
    <source>
        <dbReference type="EMBL" id="SJZ48408.1"/>
    </source>
</evidence>
<dbReference type="AlphaFoldDB" id="A0A1T4L1E2"/>
<evidence type="ECO:0000256" key="1">
    <source>
        <dbReference type="SAM" id="SignalP"/>
    </source>
</evidence>
<name>A0A1T4L1E2_9BACT</name>
<dbReference type="RefSeq" id="WP_078789009.1">
    <property type="nucleotide sequence ID" value="NZ_FUWR01000002.1"/>
</dbReference>
<feature type="signal peptide" evidence="1">
    <location>
        <begin position="1"/>
        <end position="21"/>
    </location>
</feature>
<organism evidence="2 3">
    <name type="scientific">Trichlorobacter thiogenes</name>
    <dbReference type="NCBI Taxonomy" id="115783"/>
    <lineage>
        <taxon>Bacteria</taxon>
        <taxon>Pseudomonadati</taxon>
        <taxon>Thermodesulfobacteriota</taxon>
        <taxon>Desulfuromonadia</taxon>
        <taxon>Geobacterales</taxon>
        <taxon>Geobacteraceae</taxon>
        <taxon>Trichlorobacter</taxon>
    </lineage>
</organism>
<evidence type="ECO:0008006" key="4">
    <source>
        <dbReference type="Google" id="ProtNLM"/>
    </source>
</evidence>
<reference evidence="3" key="1">
    <citation type="submission" date="2017-02" db="EMBL/GenBank/DDBJ databases">
        <authorList>
            <person name="Varghese N."/>
            <person name="Submissions S."/>
        </authorList>
    </citation>
    <scope>NUCLEOTIDE SEQUENCE [LARGE SCALE GENOMIC DNA]</scope>
    <source>
        <strain evidence="3">ATCC BAA-34</strain>
    </source>
</reference>
<dbReference type="STRING" id="115783.SAMN02745119_00714"/>
<evidence type="ECO:0000313" key="3">
    <source>
        <dbReference type="Proteomes" id="UP000190102"/>
    </source>
</evidence>
<proteinExistence type="predicted"/>
<keyword evidence="1" id="KW-0732">Signal</keyword>
<sequence>MKRMILAVAALTLGLTNVASAEEITIVGPVTKIELKTGSADVTVKDSKTDKTAVVVVKDQQSLDKLSDKRISNGVDVRVKYDSATGIARVFKKEGGC</sequence>